<keyword evidence="2" id="KW-1185">Reference proteome</keyword>
<dbReference type="GO" id="GO:0047617">
    <property type="term" value="F:fatty acyl-CoA hydrolase activity"/>
    <property type="evidence" value="ECO:0007669"/>
    <property type="project" value="TreeGrafter"/>
</dbReference>
<dbReference type="InterPro" id="IPR050563">
    <property type="entry name" value="4-hydroxybenzoyl-CoA_TE"/>
</dbReference>
<accession>A0A936Z551</accession>
<evidence type="ECO:0000313" key="1">
    <source>
        <dbReference type="EMBL" id="MBL0393895.1"/>
    </source>
</evidence>
<dbReference type="CDD" id="cd00586">
    <property type="entry name" value="4HBT"/>
    <property type="match status" value="1"/>
</dbReference>
<dbReference type="Gene3D" id="3.10.129.10">
    <property type="entry name" value="Hotdog Thioesterase"/>
    <property type="match status" value="1"/>
</dbReference>
<dbReference type="Proteomes" id="UP000599109">
    <property type="component" value="Unassembled WGS sequence"/>
</dbReference>
<dbReference type="AlphaFoldDB" id="A0A936Z551"/>
<reference evidence="1 2" key="1">
    <citation type="journal article" date="2017" name="Int. J. Syst. Evol. Microbiol.">
        <title>Ramlibacter monticola sp. nov., isolated from forest soil.</title>
        <authorList>
            <person name="Chaudhary D.K."/>
            <person name="Kim J."/>
        </authorList>
    </citation>
    <scope>NUCLEOTIDE SEQUENCE [LARGE SCALE GENOMIC DNA]</scope>
    <source>
        <strain evidence="1 2">KACC 19175</strain>
    </source>
</reference>
<dbReference type="EMBL" id="JAEQNE010000006">
    <property type="protein sequence ID" value="MBL0393895.1"/>
    <property type="molecule type" value="Genomic_DNA"/>
</dbReference>
<dbReference type="PANTHER" id="PTHR31793">
    <property type="entry name" value="4-HYDROXYBENZOYL-COA THIOESTERASE FAMILY MEMBER"/>
    <property type="match status" value="1"/>
</dbReference>
<organism evidence="1 2">
    <name type="scientific">Ramlibacter monticola</name>
    <dbReference type="NCBI Taxonomy" id="1926872"/>
    <lineage>
        <taxon>Bacteria</taxon>
        <taxon>Pseudomonadati</taxon>
        <taxon>Pseudomonadota</taxon>
        <taxon>Betaproteobacteria</taxon>
        <taxon>Burkholderiales</taxon>
        <taxon>Comamonadaceae</taxon>
        <taxon>Ramlibacter</taxon>
    </lineage>
</organism>
<dbReference type="RefSeq" id="WP_201676543.1">
    <property type="nucleotide sequence ID" value="NZ_JAEQNE010000006.1"/>
</dbReference>
<dbReference type="Pfam" id="PF13279">
    <property type="entry name" value="4HBT_2"/>
    <property type="match status" value="1"/>
</dbReference>
<comment type="caution">
    <text evidence="1">The sequence shown here is derived from an EMBL/GenBank/DDBJ whole genome shotgun (WGS) entry which is preliminary data.</text>
</comment>
<name>A0A936Z551_9BURK</name>
<evidence type="ECO:0000313" key="2">
    <source>
        <dbReference type="Proteomes" id="UP000599109"/>
    </source>
</evidence>
<dbReference type="PANTHER" id="PTHR31793:SF24">
    <property type="entry name" value="LONG-CHAIN ACYL-COA THIOESTERASE FADM"/>
    <property type="match status" value="1"/>
</dbReference>
<gene>
    <name evidence="1" type="ORF">JJ685_22345</name>
</gene>
<dbReference type="SUPFAM" id="SSF54637">
    <property type="entry name" value="Thioesterase/thiol ester dehydrase-isomerase"/>
    <property type="match status" value="1"/>
</dbReference>
<protein>
    <submittedName>
        <fullName evidence="1">Acyl-CoA thioesterase</fullName>
    </submittedName>
</protein>
<sequence length="143" mass="16035">MRSFRTERRIRFSDCDPAGIVFYPQYFVLFNGAMEDWVDALGVGFADLVTRRRIGLPSVHIEADFQAPSRVGDAVHLLLEVERLGSRSLTLDWRCVAARDGEVRMRMRQVVVTTSLETHRAVAIPPDLRAAIEGDGPSLPSHT</sequence>
<dbReference type="InterPro" id="IPR029069">
    <property type="entry name" value="HotDog_dom_sf"/>
</dbReference>
<proteinExistence type="predicted"/>